<evidence type="ECO:0000313" key="6">
    <source>
        <dbReference type="Proteomes" id="UP000291106"/>
    </source>
</evidence>
<dbReference type="Gene3D" id="1.10.10.10">
    <property type="entry name" value="Winged helix-like DNA-binding domain superfamily/Winged helix DNA-binding domain"/>
    <property type="match status" value="1"/>
</dbReference>
<keyword evidence="6" id="KW-1185">Reference proteome</keyword>
<dbReference type="RefSeq" id="WP_130599293.1">
    <property type="nucleotide sequence ID" value="NZ_CP036200.1"/>
</dbReference>
<protein>
    <submittedName>
        <fullName evidence="5">MarR family transcriptional regulator</fullName>
    </submittedName>
</protein>
<sequence>MSQTSQIQQLNQKLTEFYDKMASWEQSVVKETGYSLAQTHTIEVLGCHGALRMKELAEKLAITTGTLTVQVDKLVSAGLIERCAHPEDRRAIVVKLTAEGEVIHRQHNQLHLDLVTDLTSDLSNDEAKVLLSCLGKINSAF</sequence>
<dbReference type="Pfam" id="PF01047">
    <property type="entry name" value="MarR"/>
    <property type="match status" value="1"/>
</dbReference>
<evidence type="ECO:0000256" key="1">
    <source>
        <dbReference type="ARBA" id="ARBA00023015"/>
    </source>
</evidence>
<dbReference type="InterPro" id="IPR036390">
    <property type="entry name" value="WH_DNA-bd_sf"/>
</dbReference>
<keyword evidence="3" id="KW-0804">Transcription</keyword>
<dbReference type="PANTHER" id="PTHR42756">
    <property type="entry name" value="TRANSCRIPTIONAL REGULATOR, MARR"/>
    <property type="match status" value="1"/>
</dbReference>
<gene>
    <name evidence="5" type="ORF">EXU30_08935</name>
</gene>
<dbReference type="PROSITE" id="PS50995">
    <property type="entry name" value="HTH_MARR_2"/>
    <property type="match status" value="1"/>
</dbReference>
<evidence type="ECO:0000259" key="4">
    <source>
        <dbReference type="PROSITE" id="PS50995"/>
    </source>
</evidence>
<proteinExistence type="predicted"/>
<organism evidence="5 6">
    <name type="scientific">Shewanella maritima</name>
    <dbReference type="NCBI Taxonomy" id="2520507"/>
    <lineage>
        <taxon>Bacteria</taxon>
        <taxon>Pseudomonadati</taxon>
        <taxon>Pseudomonadota</taxon>
        <taxon>Gammaproteobacteria</taxon>
        <taxon>Alteromonadales</taxon>
        <taxon>Shewanellaceae</taxon>
        <taxon>Shewanella</taxon>
    </lineage>
</organism>
<dbReference type="PANTHER" id="PTHR42756:SF1">
    <property type="entry name" value="TRANSCRIPTIONAL REPRESSOR OF EMRAB OPERON"/>
    <property type="match status" value="1"/>
</dbReference>
<evidence type="ECO:0000256" key="2">
    <source>
        <dbReference type="ARBA" id="ARBA00023125"/>
    </source>
</evidence>
<dbReference type="AlphaFoldDB" id="A0A411PHE2"/>
<dbReference type="GO" id="GO:0003700">
    <property type="term" value="F:DNA-binding transcription factor activity"/>
    <property type="evidence" value="ECO:0007669"/>
    <property type="project" value="InterPro"/>
</dbReference>
<dbReference type="SUPFAM" id="SSF46785">
    <property type="entry name" value="Winged helix' DNA-binding domain"/>
    <property type="match status" value="1"/>
</dbReference>
<keyword evidence="2" id="KW-0238">DNA-binding</keyword>
<dbReference type="SMART" id="SM00347">
    <property type="entry name" value="HTH_MARR"/>
    <property type="match status" value="1"/>
</dbReference>
<dbReference type="InterPro" id="IPR000835">
    <property type="entry name" value="HTH_MarR-typ"/>
</dbReference>
<dbReference type="InterPro" id="IPR036388">
    <property type="entry name" value="WH-like_DNA-bd_sf"/>
</dbReference>
<evidence type="ECO:0000256" key="3">
    <source>
        <dbReference type="ARBA" id="ARBA00023163"/>
    </source>
</evidence>
<dbReference type="PRINTS" id="PR00598">
    <property type="entry name" value="HTHMARR"/>
</dbReference>
<dbReference type="EMBL" id="CP036200">
    <property type="protein sequence ID" value="QBF82802.1"/>
    <property type="molecule type" value="Genomic_DNA"/>
</dbReference>
<name>A0A411PHE2_9GAMM</name>
<dbReference type="GO" id="GO:0003677">
    <property type="term" value="F:DNA binding"/>
    <property type="evidence" value="ECO:0007669"/>
    <property type="project" value="UniProtKB-KW"/>
</dbReference>
<accession>A0A411PHE2</accession>
<evidence type="ECO:0000313" key="5">
    <source>
        <dbReference type="EMBL" id="QBF82802.1"/>
    </source>
</evidence>
<feature type="domain" description="HTH marR-type" evidence="4">
    <location>
        <begin position="1"/>
        <end position="139"/>
    </location>
</feature>
<dbReference type="OrthoDB" id="5327581at2"/>
<keyword evidence="1" id="KW-0805">Transcription regulation</keyword>
<reference evidence="5 6" key="1">
    <citation type="submission" date="2019-02" db="EMBL/GenBank/DDBJ databases">
        <title>Shewanella sp. D4-2 isolated from Dokdo Island.</title>
        <authorList>
            <person name="Baek K."/>
        </authorList>
    </citation>
    <scope>NUCLEOTIDE SEQUENCE [LARGE SCALE GENOMIC DNA]</scope>
    <source>
        <strain evidence="5 6">D4-2</strain>
    </source>
</reference>
<dbReference type="Proteomes" id="UP000291106">
    <property type="component" value="Chromosome"/>
</dbReference>
<dbReference type="KEGG" id="smai:EXU30_08935"/>